<keyword evidence="3" id="KW-1185">Reference proteome</keyword>
<dbReference type="Proteomes" id="UP000224401">
    <property type="component" value="Segment"/>
</dbReference>
<sequence>MAGHLRKTAQSISNYRNGRQRIPEHVEVLLDAALRKLREQKPSTGP</sequence>
<protein>
    <submittedName>
        <fullName evidence="2">Uncharacterized protein</fullName>
    </submittedName>
</protein>
<accession>A0A1V0DY79</accession>
<name>A0A1V0DY79_9CAUD</name>
<organism evidence="2 3">
    <name type="scientific">Dinoroseobacter phage vB_DshS-R5C</name>
    <dbReference type="NCBI Taxonomy" id="1965368"/>
    <lineage>
        <taxon>Viruses</taxon>
        <taxon>Duplodnaviria</taxon>
        <taxon>Heunggongvirae</taxon>
        <taxon>Uroviricota</taxon>
        <taxon>Caudoviricetes</taxon>
        <taxon>Nanhaivirus</taxon>
        <taxon>Nanhaivirus D5C</taxon>
    </lineage>
</organism>
<feature type="compositionally biased region" description="Polar residues" evidence="1">
    <location>
        <begin position="8"/>
        <end position="17"/>
    </location>
</feature>
<evidence type="ECO:0000256" key="1">
    <source>
        <dbReference type="SAM" id="MobiDB-lite"/>
    </source>
</evidence>
<evidence type="ECO:0000313" key="3">
    <source>
        <dbReference type="Proteomes" id="UP000224401"/>
    </source>
</evidence>
<dbReference type="EMBL" id="KY606587">
    <property type="protein sequence ID" value="ARB06124.1"/>
    <property type="molecule type" value="Genomic_DNA"/>
</dbReference>
<gene>
    <name evidence="2" type="ORF">vBDshSR5C_70</name>
</gene>
<evidence type="ECO:0000313" key="2">
    <source>
        <dbReference type="EMBL" id="ARB06124.1"/>
    </source>
</evidence>
<proteinExistence type="predicted"/>
<reference evidence="2 3" key="1">
    <citation type="submission" date="2017-02" db="EMBL/GenBank/DDBJ databases">
        <title>A novel roseosiphophage isolated from the oligotrophic South China Sea.</title>
        <authorList>
            <person name="Yang Y."/>
            <person name="Cai L."/>
            <person name="Zhang R."/>
        </authorList>
    </citation>
    <scope>NUCLEOTIDE SEQUENCE [LARGE SCALE GENOMIC DNA]</scope>
</reference>
<feature type="region of interest" description="Disordered" evidence="1">
    <location>
        <begin position="1"/>
        <end position="21"/>
    </location>
</feature>